<accession>A0A919J6L3</accession>
<sequence length="160" mass="17364">MTAESSRTEFSQVVAQPDGHLRFESAVVPQRARRGSGWADVDLNLSRGADGRLRTAVSVADVAFSGDGSGPLVTLTRAGQTVTLSWPGTLPKPTVDKSSAKYSEVMPDVDLVVRATETGFTPHSRDQVRCRCSAARDRGDPARSGRSQACWRRLDAQHRR</sequence>
<proteinExistence type="predicted"/>
<name>A0A919J6L3_9ACTN</name>
<keyword evidence="3" id="KW-1185">Reference proteome</keyword>
<dbReference type="RefSeq" id="WP_344224107.1">
    <property type="nucleotide sequence ID" value="NZ_BAAABP010000047.1"/>
</dbReference>
<evidence type="ECO:0000256" key="1">
    <source>
        <dbReference type="SAM" id="MobiDB-lite"/>
    </source>
</evidence>
<dbReference type="EMBL" id="BOMM01000058">
    <property type="protein sequence ID" value="GIE14810.1"/>
    <property type="molecule type" value="Genomic_DNA"/>
</dbReference>
<comment type="caution">
    <text evidence="2">The sequence shown here is derived from an EMBL/GenBank/DDBJ whole genome shotgun (WGS) entry which is preliminary data.</text>
</comment>
<reference evidence="2" key="1">
    <citation type="submission" date="2021-01" db="EMBL/GenBank/DDBJ databases">
        <title>Whole genome shotgun sequence of Actinoplanes ferrugineus NBRC 15555.</title>
        <authorList>
            <person name="Komaki H."/>
            <person name="Tamura T."/>
        </authorList>
    </citation>
    <scope>NUCLEOTIDE SEQUENCE</scope>
    <source>
        <strain evidence="2">NBRC 15555</strain>
    </source>
</reference>
<dbReference type="AlphaFoldDB" id="A0A919J6L3"/>
<evidence type="ECO:0000313" key="3">
    <source>
        <dbReference type="Proteomes" id="UP000598174"/>
    </source>
</evidence>
<feature type="region of interest" description="Disordered" evidence="1">
    <location>
        <begin position="135"/>
        <end position="160"/>
    </location>
</feature>
<evidence type="ECO:0000313" key="2">
    <source>
        <dbReference type="EMBL" id="GIE14810.1"/>
    </source>
</evidence>
<organism evidence="2 3">
    <name type="scientific">Paractinoplanes ferrugineus</name>
    <dbReference type="NCBI Taxonomy" id="113564"/>
    <lineage>
        <taxon>Bacteria</taxon>
        <taxon>Bacillati</taxon>
        <taxon>Actinomycetota</taxon>
        <taxon>Actinomycetes</taxon>
        <taxon>Micromonosporales</taxon>
        <taxon>Micromonosporaceae</taxon>
        <taxon>Paractinoplanes</taxon>
    </lineage>
</organism>
<dbReference type="Proteomes" id="UP000598174">
    <property type="component" value="Unassembled WGS sequence"/>
</dbReference>
<protein>
    <submittedName>
        <fullName evidence="2">Uncharacterized protein</fullName>
    </submittedName>
</protein>
<gene>
    <name evidence="2" type="ORF">Afe05nite_66500</name>
</gene>